<evidence type="ECO:0000256" key="1">
    <source>
        <dbReference type="SAM" id="Phobius"/>
    </source>
</evidence>
<gene>
    <name evidence="2" type="ORF">CGSHi22421_07843</name>
</gene>
<feature type="transmembrane region" description="Helical" evidence="1">
    <location>
        <begin position="112"/>
        <end position="129"/>
    </location>
</feature>
<reference evidence="2 3" key="1">
    <citation type="journal article" date="2007" name="Genome Biol.">
        <title>Characterization and modeling of the Haemophilus influenzae core and supragenomes based on the complete genomic sequences of Rd and 12 clinical nontypeable strains.</title>
        <authorList>
            <person name="Hogg J.S."/>
            <person name="Hu F.Z."/>
            <person name="Janto B."/>
            <person name="Boissy R."/>
            <person name="Hayes J."/>
            <person name="Keefe R."/>
            <person name="Post J.C."/>
            <person name="Ehrlich G.D."/>
        </authorList>
    </citation>
    <scope>NUCLEOTIDE SEQUENCE [LARGE SCALE GENOMIC DNA]</scope>
    <source>
        <strain evidence="2 3">R3021</strain>
    </source>
</reference>
<dbReference type="Proteomes" id="UP000003798">
    <property type="component" value="Unassembled WGS sequence"/>
</dbReference>
<keyword evidence="1" id="KW-1133">Transmembrane helix</keyword>
<accession>A4N1E2</accession>
<keyword evidence="1" id="KW-0472">Membrane</keyword>
<keyword evidence="1" id="KW-0812">Transmembrane</keyword>
<feature type="transmembrane region" description="Helical" evidence="1">
    <location>
        <begin position="50"/>
        <end position="66"/>
    </location>
</feature>
<feature type="transmembrane region" description="Helical" evidence="1">
    <location>
        <begin position="87"/>
        <end position="106"/>
    </location>
</feature>
<evidence type="ECO:0000313" key="3">
    <source>
        <dbReference type="Proteomes" id="UP000003798"/>
    </source>
</evidence>
<organism evidence="2 3">
    <name type="scientific">Haemophilus influenzae R3021</name>
    <dbReference type="NCBI Taxonomy" id="375432"/>
    <lineage>
        <taxon>Bacteria</taxon>
        <taxon>Pseudomonadati</taxon>
        <taxon>Pseudomonadota</taxon>
        <taxon>Gammaproteobacteria</taxon>
        <taxon>Pasteurellales</taxon>
        <taxon>Pasteurellaceae</taxon>
        <taxon>Haemophilus</taxon>
    </lineage>
</organism>
<dbReference type="AlphaFoldDB" id="A4N1E2"/>
<proteinExistence type="predicted"/>
<evidence type="ECO:0000313" key="2">
    <source>
        <dbReference type="EMBL" id="EDJ91650.1"/>
    </source>
</evidence>
<dbReference type="GO" id="GO:0016740">
    <property type="term" value="F:transferase activity"/>
    <property type="evidence" value="ECO:0007669"/>
    <property type="project" value="UniProtKB-KW"/>
</dbReference>
<dbReference type="EMBL" id="AAZE01000001">
    <property type="protein sequence ID" value="EDJ91650.1"/>
    <property type="molecule type" value="Genomic_DNA"/>
</dbReference>
<sequence>MNKLFLSKFILALLDFITFNASFSLSLLIISYYHHGYDQYLPIYEIDDRYYIHTLLGFLCVGWFAIRLRHYTYRKPFWFELKEIFRTLLIFAVFELAIVAFSKLYFSRYLWVLIWGITFLLFPLARVLVKKFLIKSGWFLRDTIVIGSGDNAFDVYNALRDEPYLGFHVTYFISVSNISNNVKELNIPILNNMSSWTSVTKKTDQFIIALEDDEEVDRNNWLRYFSTNGYRSVFCYSYIERLTFI</sequence>
<keyword evidence="2" id="KW-0808">Transferase</keyword>
<name>A4N1E2_HAEIF</name>
<feature type="transmembrane region" description="Helical" evidence="1">
    <location>
        <begin position="9"/>
        <end position="30"/>
    </location>
</feature>
<protein>
    <submittedName>
        <fullName evidence="2">Undecaprenyl-phosphate galactosephosphotransferase</fullName>
    </submittedName>
</protein>